<dbReference type="KEGG" id="nph:NP_0358A"/>
<dbReference type="RefSeq" id="WP_011321908.1">
    <property type="nucleotide sequence ID" value="NC_007426.1"/>
</dbReference>
<organism evidence="1 2">
    <name type="scientific">Natronomonas pharaonis (strain ATCC 35678 / DSM 2160 / CIP 103997 / JCM 8858 / NBRC 14720 / NCIMB 2260 / Gabara)</name>
    <name type="common">Halobacterium pharaonis</name>
    <dbReference type="NCBI Taxonomy" id="348780"/>
    <lineage>
        <taxon>Archaea</taxon>
        <taxon>Methanobacteriati</taxon>
        <taxon>Methanobacteriota</taxon>
        <taxon>Stenosarchaea group</taxon>
        <taxon>Halobacteria</taxon>
        <taxon>Halobacteriales</taxon>
        <taxon>Natronomonadaceae</taxon>
        <taxon>Natronomonas</taxon>
    </lineage>
</organism>
<sequence>MSVPVPESALDGGWTHAKNRSRTVFEGFGVSVRAETVIYEDADLRERIAAAGGPDRVWRFFFSSRLAVSPSPPLLETVGRPHAVRESKQDFAAELRARGIEGVSAGDTRSVRVADAEAALTPFYGTVDADGATVDVVGALALWYEDGFLVAGGAYPSDGVERWVDVAPDAFETELLSLIRATAETAQT</sequence>
<name>A0A1U7ETN5_NATPD</name>
<dbReference type="Pfam" id="PF20127">
    <property type="entry name" value="DUF6517"/>
    <property type="match status" value="1"/>
</dbReference>
<dbReference type="HOGENOM" id="CLU_114808_0_0_2"/>
<dbReference type="InterPro" id="IPR045396">
    <property type="entry name" value="DUF6517"/>
</dbReference>
<dbReference type="STRING" id="348780.NP_0358A"/>
<dbReference type="Proteomes" id="UP000002698">
    <property type="component" value="Chromosome"/>
</dbReference>
<dbReference type="OrthoDB" id="300230at2157"/>
<dbReference type="GeneID" id="3700830"/>
<dbReference type="eggNOG" id="arCOG03927">
    <property type="taxonomic scope" value="Archaea"/>
</dbReference>
<dbReference type="AlphaFoldDB" id="A0A1U7ETN5"/>
<dbReference type="EMBL" id="CR936257">
    <property type="protein sequence ID" value="CAI48270.1"/>
    <property type="molecule type" value="Genomic_DNA"/>
</dbReference>
<gene>
    <name evidence="1" type="ordered locus">NP_0358A</name>
</gene>
<evidence type="ECO:0000313" key="1">
    <source>
        <dbReference type="EMBL" id="CAI48270.1"/>
    </source>
</evidence>
<keyword evidence="2" id="KW-1185">Reference proteome</keyword>
<reference evidence="1 2" key="1">
    <citation type="journal article" date="2005" name="Genome Res.">
        <title>Living with two extremes: conclusions from the genome sequence of Natronomonas pharaonis.</title>
        <authorList>
            <person name="Falb M."/>
            <person name="Pfeiffer F."/>
            <person name="Palm P."/>
            <person name="Rodewald K."/>
            <person name="Hickmann V."/>
            <person name="Tittor J."/>
            <person name="Oesterhelt D."/>
        </authorList>
    </citation>
    <scope>NUCLEOTIDE SEQUENCE [LARGE SCALE GENOMIC DNA]</scope>
    <source>
        <strain evidence="2">ATCC 35678 / DSM 2160 / CIP 103997 / JCM 8858 / NBRC 14720 / NCIMB 2260 / Gabara</strain>
    </source>
</reference>
<dbReference type="EnsemblBacteria" id="CAI48270">
    <property type="protein sequence ID" value="CAI48270"/>
    <property type="gene ID" value="NP_0358A"/>
</dbReference>
<proteinExistence type="predicted"/>
<protein>
    <submittedName>
        <fullName evidence="1">Uncharacterized protein</fullName>
    </submittedName>
</protein>
<accession>A0A1U7ETN5</accession>
<evidence type="ECO:0000313" key="2">
    <source>
        <dbReference type="Proteomes" id="UP000002698"/>
    </source>
</evidence>